<keyword evidence="7 10" id="KW-0521">NADP</keyword>
<dbReference type="InterPro" id="IPR024072">
    <property type="entry name" value="DHFR-like_dom_sf"/>
</dbReference>
<feature type="binding site" evidence="13">
    <location>
        <position position="79"/>
    </location>
    <ligand>
        <name>Zn(2+)</name>
        <dbReference type="ChEBI" id="CHEBI:29105"/>
        <note>catalytic</note>
    </ligand>
</feature>
<keyword evidence="16" id="KW-1185">Reference proteome</keyword>
<dbReference type="PIRSF" id="PIRSF006769">
    <property type="entry name" value="RibD"/>
    <property type="match status" value="1"/>
</dbReference>
<dbReference type="EMBL" id="CP045871">
    <property type="protein sequence ID" value="QGG81252.1"/>
    <property type="molecule type" value="Genomic_DNA"/>
</dbReference>
<dbReference type="InterPro" id="IPR016193">
    <property type="entry name" value="Cytidine_deaminase-like"/>
</dbReference>
<evidence type="ECO:0000256" key="12">
    <source>
        <dbReference type="PIRSR" id="PIRSR006769-2"/>
    </source>
</evidence>
<feature type="binding site" evidence="12">
    <location>
        <begin position="293"/>
        <end position="299"/>
    </location>
    <ligand>
        <name>NADP(+)</name>
        <dbReference type="ChEBI" id="CHEBI:58349"/>
    </ligand>
</feature>
<keyword evidence="10 13" id="KW-0862">Zinc</keyword>
<evidence type="ECO:0000256" key="6">
    <source>
        <dbReference type="ARBA" id="ARBA00022619"/>
    </source>
</evidence>
<reference evidence="15 16" key="1">
    <citation type="submission" date="2019-11" db="EMBL/GenBank/DDBJ databases">
        <authorList>
            <person name="Khan S.A."/>
            <person name="Jeon C.O."/>
            <person name="Chun B.H."/>
        </authorList>
    </citation>
    <scope>NUCLEOTIDE SEQUENCE [LARGE SCALE GENOMIC DNA]</scope>
    <source>
        <strain evidence="15 16">IMCC 1097</strain>
    </source>
</reference>
<organism evidence="15 16">
    <name type="scientific">Litorivicinus lipolyticus</name>
    <dbReference type="NCBI Taxonomy" id="418701"/>
    <lineage>
        <taxon>Bacteria</taxon>
        <taxon>Pseudomonadati</taxon>
        <taxon>Pseudomonadota</taxon>
        <taxon>Gammaproteobacteria</taxon>
        <taxon>Oceanospirillales</taxon>
        <taxon>Litorivicinaceae</taxon>
        <taxon>Litorivicinus</taxon>
    </lineage>
</organism>
<evidence type="ECO:0000256" key="4">
    <source>
        <dbReference type="ARBA" id="ARBA00005259"/>
    </source>
</evidence>
<dbReference type="UniPathway" id="UPA00275">
    <property type="reaction ID" value="UER00401"/>
</dbReference>
<name>A0A5Q2QFX1_9GAMM</name>
<dbReference type="EC" id="3.5.4.26" evidence="10"/>
<dbReference type="Pfam" id="PF00383">
    <property type="entry name" value="dCMP_cyt_deam_1"/>
    <property type="match status" value="1"/>
</dbReference>
<evidence type="ECO:0000256" key="2">
    <source>
        <dbReference type="ARBA" id="ARBA00004882"/>
    </source>
</evidence>
<keyword evidence="9" id="KW-0511">Multifunctional enzyme</keyword>
<dbReference type="SUPFAM" id="SSF53597">
    <property type="entry name" value="Dihydrofolate reductase-like"/>
    <property type="match status" value="1"/>
</dbReference>
<feature type="binding site" evidence="12">
    <location>
        <position position="291"/>
    </location>
    <ligand>
        <name>substrate</name>
    </ligand>
</feature>
<dbReference type="NCBIfam" id="TIGR00227">
    <property type="entry name" value="ribD_Cterm"/>
    <property type="match status" value="1"/>
</dbReference>
<evidence type="ECO:0000256" key="13">
    <source>
        <dbReference type="PIRSR" id="PIRSR006769-3"/>
    </source>
</evidence>
<dbReference type="KEGG" id="llp:GH975_02105"/>
<keyword evidence="10 15" id="KW-0378">Hydrolase</keyword>
<accession>A0A5Q2QFX1</accession>
<evidence type="ECO:0000256" key="5">
    <source>
        <dbReference type="ARBA" id="ARBA00007417"/>
    </source>
</evidence>
<evidence type="ECO:0000256" key="10">
    <source>
        <dbReference type="PIRNR" id="PIRNR006769"/>
    </source>
</evidence>
<sequence>MYMAKAIILAKSVRHLTRANPRVGCILVRDGDVIGAGATQPPGGPHAEIVALNSCPDARGATAYVTLEPCSHTGRTPPCVDALIKAAVIRVVVACVDPNPKVNGAGLERLRSAGIRVDIGVLESQARALNPGFNRRMRGGLPFVRLKLAMSLDGATAMANGQSKWITGPMARRQVQRMRARAGAVITGVGTVVADNPSLNVRWDETDLDPGPLLPSDQPLRVVMDRSGRTPLDAQLFKIPGPVMIISQSASGPTQQAWADCGAQVVMLTAVTPATVLAELADAGVNEVMVEAGPTLAGAWMDAGLVDRLVVFQAPLLMGSQTRPLMHTPNWTELSDAVRLQLIESRAIGTDRCLEYSVEKA</sequence>
<keyword evidence="6 10" id="KW-0686">Riboflavin biosynthesis</keyword>
<evidence type="ECO:0000256" key="1">
    <source>
        <dbReference type="ARBA" id="ARBA00002151"/>
    </source>
</evidence>
<evidence type="ECO:0000256" key="3">
    <source>
        <dbReference type="ARBA" id="ARBA00004910"/>
    </source>
</evidence>
<protein>
    <recommendedName>
        <fullName evidence="10">Riboflavin biosynthesis protein RibD</fullName>
    </recommendedName>
    <domain>
        <recommendedName>
            <fullName evidence="10">Diaminohydroxyphosphoribosylaminopyrimidine deaminase</fullName>
            <shortName evidence="10">DRAP deaminase</shortName>
            <ecNumber evidence="10">3.5.4.26</ecNumber>
        </recommendedName>
        <alternativeName>
            <fullName evidence="10">Riboflavin-specific deaminase</fullName>
        </alternativeName>
    </domain>
    <domain>
        <recommendedName>
            <fullName evidence="10">5-amino-6-(5-phosphoribosylamino)uracil reductase</fullName>
            <ecNumber evidence="10">1.1.1.193</ecNumber>
        </recommendedName>
        <alternativeName>
            <fullName evidence="10">HTP reductase</fullName>
        </alternativeName>
    </domain>
</protein>
<dbReference type="OrthoDB" id="9800865at2"/>
<dbReference type="EC" id="1.1.1.193" evidence="10"/>
<proteinExistence type="inferred from homology"/>
<dbReference type="InterPro" id="IPR002734">
    <property type="entry name" value="RibDG_C"/>
</dbReference>
<dbReference type="PANTHER" id="PTHR38011:SF7">
    <property type="entry name" value="2,5-DIAMINO-6-RIBOSYLAMINO-4(3H)-PYRIMIDINONE 5'-PHOSPHATE REDUCTASE"/>
    <property type="match status" value="1"/>
</dbReference>
<dbReference type="PROSITE" id="PS51747">
    <property type="entry name" value="CYT_DCMP_DEAMINASES_2"/>
    <property type="match status" value="1"/>
</dbReference>
<evidence type="ECO:0000256" key="9">
    <source>
        <dbReference type="ARBA" id="ARBA00023268"/>
    </source>
</evidence>
<dbReference type="InterPro" id="IPR050765">
    <property type="entry name" value="Riboflavin_Biosynth_HTPR"/>
</dbReference>
<dbReference type="InterPro" id="IPR002125">
    <property type="entry name" value="CMP_dCMP_dom"/>
</dbReference>
<feature type="binding site" evidence="12">
    <location>
        <position position="199"/>
    </location>
    <ligand>
        <name>NADP(+)</name>
        <dbReference type="ChEBI" id="CHEBI:58349"/>
    </ligand>
</feature>
<feature type="binding site" evidence="12">
    <location>
        <position position="202"/>
    </location>
    <ligand>
        <name>substrate</name>
    </ligand>
</feature>
<feature type="binding site" evidence="13">
    <location>
        <position position="46"/>
    </location>
    <ligand>
        <name>Zn(2+)</name>
        <dbReference type="ChEBI" id="CHEBI:29105"/>
        <note>catalytic</note>
    </ligand>
</feature>
<evidence type="ECO:0000313" key="15">
    <source>
        <dbReference type="EMBL" id="QGG81252.1"/>
    </source>
</evidence>
<comment type="pathway">
    <text evidence="2 10">Cofactor biosynthesis; riboflavin biosynthesis; 5-amino-6-(D-ribitylamino)uracil from GTP: step 2/4.</text>
</comment>
<dbReference type="AlphaFoldDB" id="A0A5Q2QFX1"/>
<dbReference type="Pfam" id="PF01872">
    <property type="entry name" value="RibD_C"/>
    <property type="match status" value="1"/>
</dbReference>
<feature type="active site" description="Proton donor" evidence="11">
    <location>
        <position position="48"/>
    </location>
</feature>
<feature type="binding site" evidence="12">
    <location>
        <position position="163"/>
    </location>
    <ligand>
        <name>substrate</name>
    </ligand>
</feature>
<dbReference type="GO" id="GO:0009231">
    <property type="term" value="P:riboflavin biosynthetic process"/>
    <property type="evidence" value="ECO:0007669"/>
    <property type="project" value="UniProtKB-UniPathway"/>
</dbReference>
<dbReference type="InterPro" id="IPR011549">
    <property type="entry name" value="RibD_C"/>
</dbReference>
<dbReference type="CDD" id="cd01284">
    <property type="entry name" value="Riboflavin_deaminase-reductase"/>
    <property type="match status" value="1"/>
</dbReference>
<dbReference type="NCBIfam" id="TIGR00326">
    <property type="entry name" value="eubact_ribD"/>
    <property type="match status" value="1"/>
</dbReference>
<feature type="domain" description="CMP/dCMP-type deaminase" evidence="14">
    <location>
        <begin position="1"/>
        <end position="118"/>
    </location>
</feature>
<dbReference type="Proteomes" id="UP000388235">
    <property type="component" value="Chromosome"/>
</dbReference>
<dbReference type="PANTHER" id="PTHR38011">
    <property type="entry name" value="DIHYDROFOLATE REDUCTASE FAMILY PROTEIN (AFU_ORTHOLOGUE AFUA_8G06820)"/>
    <property type="match status" value="1"/>
</dbReference>
<dbReference type="SUPFAM" id="SSF53927">
    <property type="entry name" value="Cytidine deaminase-like"/>
    <property type="match status" value="1"/>
</dbReference>
<gene>
    <name evidence="15" type="primary">ribD</name>
    <name evidence="15" type="ORF">GH975_02105</name>
</gene>
<comment type="similarity">
    <text evidence="5 10">In the C-terminal section; belongs to the HTP reductase family.</text>
</comment>
<comment type="cofactor">
    <cofactor evidence="10 13">
        <name>Zn(2+)</name>
        <dbReference type="ChEBI" id="CHEBI:29105"/>
    </cofactor>
    <text evidence="10 13">Binds 1 zinc ion.</text>
</comment>
<feature type="binding site" evidence="13">
    <location>
        <position position="70"/>
    </location>
    <ligand>
        <name>Zn(2+)</name>
        <dbReference type="ChEBI" id="CHEBI:29105"/>
        <note>catalytic</note>
    </ligand>
</feature>
<keyword evidence="8 10" id="KW-0560">Oxidoreductase</keyword>
<dbReference type="GO" id="GO:0008703">
    <property type="term" value="F:5-amino-6-(5-phosphoribosylamino)uracil reductase activity"/>
    <property type="evidence" value="ECO:0007669"/>
    <property type="project" value="UniProtKB-EC"/>
</dbReference>
<dbReference type="GO" id="GO:0046872">
    <property type="term" value="F:metal ion binding"/>
    <property type="evidence" value="ECO:0007669"/>
    <property type="project" value="UniProtKB-KW"/>
</dbReference>
<dbReference type="InterPro" id="IPR004794">
    <property type="entry name" value="Eubact_RibD"/>
</dbReference>
<feature type="binding site" evidence="12">
    <location>
        <position position="165"/>
    </location>
    <ligand>
        <name>NADP(+)</name>
        <dbReference type="ChEBI" id="CHEBI:58349"/>
    </ligand>
</feature>
<comment type="catalytic activity">
    <reaction evidence="10">
        <text>2,5-diamino-6-hydroxy-4-(5-phosphoribosylamino)-pyrimidine + H2O + H(+) = 5-amino-6-(5-phospho-D-ribosylamino)uracil + NH4(+)</text>
        <dbReference type="Rhea" id="RHEA:21868"/>
        <dbReference type="ChEBI" id="CHEBI:15377"/>
        <dbReference type="ChEBI" id="CHEBI:15378"/>
        <dbReference type="ChEBI" id="CHEBI:28938"/>
        <dbReference type="ChEBI" id="CHEBI:58453"/>
        <dbReference type="ChEBI" id="CHEBI:58614"/>
        <dbReference type="EC" id="3.5.4.26"/>
    </reaction>
</comment>
<dbReference type="GO" id="GO:0008835">
    <property type="term" value="F:diaminohydroxyphosphoribosylaminopyrimidine deaminase activity"/>
    <property type="evidence" value="ECO:0007669"/>
    <property type="project" value="UniProtKB-EC"/>
</dbReference>
<evidence type="ECO:0000256" key="11">
    <source>
        <dbReference type="PIRSR" id="PIRSR006769-1"/>
    </source>
</evidence>
<comment type="function">
    <text evidence="1 10">Converts 2,5-diamino-6-(ribosylamino)-4(3h)-pyrimidinone 5'-phosphate into 5-amino-6-(ribosylamino)-2,4(1h,3h)-pyrimidinedione 5'-phosphate.</text>
</comment>
<feature type="binding site" evidence="12">
    <location>
        <position position="179"/>
    </location>
    <ligand>
        <name>substrate</name>
    </ligand>
</feature>
<evidence type="ECO:0000259" key="14">
    <source>
        <dbReference type="PROSITE" id="PS51747"/>
    </source>
</evidence>
<dbReference type="GO" id="GO:0050661">
    <property type="term" value="F:NADP binding"/>
    <property type="evidence" value="ECO:0007669"/>
    <property type="project" value="InterPro"/>
</dbReference>
<keyword evidence="10 13" id="KW-0479">Metal-binding</keyword>
<evidence type="ECO:0000256" key="8">
    <source>
        <dbReference type="ARBA" id="ARBA00023002"/>
    </source>
</evidence>
<evidence type="ECO:0000313" key="16">
    <source>
        <dbReference type="Proteomes" id="UP000388235"/>
    </source>
</evidence>
<comment type="similarity">
    <text evidence="4 10">In the N-terminal section; belongs to the cytidine and deoxycytidylate deaminase family.</text>
</comment>
<dbReference type="Gene3D" id="3.40.430.10">
    <property type="entry name" value="Dihydrofolate Reductase, subunit A"/>
    <property type="match status" value="1"/>
</dbReference>
<comment type="catalytic activity">
    <reaction evidence="10">
        <text>5-amino-6-(5-phospho-D-ribitylamino)uracil + NADP(+) = 5-amino-6-(5-phospho-D-ribosylamino)uracil + NADPH + H(+)</text>
        <dbReference type="Rhea" id="RHEA:17845"/>
        <dbReference type="ChEBI" id="CHEBI:15378"/>
        <dbReference type="ChEBI" id="CHEBI:57783"/>
        <dbReference type="ChEBI" id="CHEBI:58349"/>
        <dbReference type="ChEBI" id="CHEBI:58421"/>
        <dbReference type="ChEBI" id="CHEBI:58453"/>
        <dbReference type="EC" id="1.1.1.193"/>
    </reaction>
</comment>
<feature type="binding site" evidence="12">
    <location>
        <position position="195"/>
    </location>
    <ligand>
        <name>NADP(+)</name>
        <dbReference type="ChEBI" id="CHEBI:58349"/>
    </ligand>
</feature>
<dbReference type="Gene3D" id="3.40.140.10">
    <property type="entry name" value="Cytidine Deaminase, domain 2"/>
    <property type="match status" value="1"/>
</dbReference>
<evidence type="ECO:0000256" key="7">
    <source>
        <dbReference type="ARBA" id="ARBA00022857"/>
    </source>
</evidence>
<feature type="binding site" evidence="12">
    <location>
        <position position="191"/>
    </location>
    <ligand>
        <name>NADP(+)</name>
        <dbReference type="ChEBI" id="CHEBI:58349"/>
    </ligand>
</feature>
<comment type="pathway">
    <text evidence="3 10">Cofactor biosynthesis; riboflavin biosynthesis; 5-amino-6-(D-ribitylamino)uracil from GTP: step 3/4.</text>
</comment>
<feature type="binding site" evidence="12">
    <location>
        <position position="149"/>
    </location>
    <ligand>
        <name>NADP(+)</name>
        <dbReference type="ChEBI" id="CHEBI:58349"/>
    </ligand>
</feature>